<proteinExistence type="predicted"/>
<dbReference type="AlphaFoldDB" id="A0A2T0BMU5"/>
<evidence type="ECO:0000313" key="1">
    <source>
        <dbReference type="EMBL" id="PRR85204.1"/>
    </source>
</evidence>
<dbReference type="InterPro" id="IPR036069">
    <property type="entry name" value="DUF34/NIF3_sf"/>
</dbReference>
<dbReference type="RefSeq" id="WP_106009445.1">
    <property type="nucleotide sequence ID" value="NZ_JALCPJ010000002.1"/>
</dbReference>
<dbReference type="EMBL" id="PVXP01000022">
    <property type="protein sequence ID" value="PRR85204.1"/>
    <property type="molecule type" value="Genomic_DNA"/>
</dbReference>
<evidence type="ECO:0000313" key="2">
    <source>
        <dbReference type="Proteomes" id="UP000237798"/>
    </source>
</evidence>
<name>A0A2T0BMU5_9CLOT</name>
<dbReference type="PANTHER" id="PTHR41774">
    <property type="match status" value="1"/>
</dbReference>
<dbReference type="SUPFAM" id="SSF102705">
    <property type="entry name" value="NIF3 (NGG1p interacting factor 3)-like"/>
    <property type="match status" value="1"/>
</dbReference>
<dbReference type="EC" id="3.5.4.16" evidence="1"/>
<accession>A0A2T0BMU5</accession>
<dbReference type="PANTHER" id="PTHR41774:SF1">
    <property type="entry name" value="NGG1P INTERACTING FACTOR NIF3"/>
    <property type="match status" value="1"/>
</dbReference>
<keyword evidence="1" id="KW-0378">Hydrolase</keyword>
<dbReference type="OrthoDB" id="1690807at2"/>
<reference evidence="1 2" key="1">
    <citation type="submission" date="2018-03" db="EMBL/GenBank/DDBJ databases">
        <title>Genome sequence of Clostridium luticellarii DSM 29923.</title>
        <authorList>
            <person name="Poehlein A."/>
            <person name="Daniel R."/>
        </authorList>
    </citation>
    <scope>NUCLEOTIDE SEQUENCE [LARGE SCALE GENOMIC DNA]</scope>
    <source>
        <strain evidence="1 2">DSM 29923</strain>
    </source>
</reference>
<protein>
    <submittedName>
        <fullName evidence="1">Putative GTP cyclohydrolase 1 type 2</fullName>
        <ecNumber evidence="1">3.5.4.16</ecNumber>
    </submittedName>
</protein>
<dbReference type="InterPro" id="IPR015867">
    <property type="entry name" value="N-reg_PII/ATP_PRibTrfase_C"/>
</dbReference>
<sequence length="111" mass="12287">MDCEVFKIETFIPEGYVEALRESLNSIGALTIGGSYDNCMSVSKVTGYWRPLKGADPFLGNVGEVSRETECKVEFCCRNNIVKEAVNAIRKVHPYEVPVINVIPLANLTSM</sequence>
<dbReference type="GO" id="GO:0010038">
    <property type="term" value="P:response to metal ion"/>
    <property type="evidence" value="ECO:0007669"/>
    <property type="project" value="InterPro"/>
</dbReference>
<dbReference type="Gene3D" id="3.30.70.120">
    <property type="match status" value="1"/>
</dbReference>
<dbReference type="Proteomes" id="UP000237798">
    <property type="component" value="Unassembled WGS sequence"/>
</dbReference>
<comment type="caution">
    <text evidence="1">The sequence shown here is derived from an EMBL/GenBank/DDBJ whole genome shotgun (WGS) entry which is preliminary data.</text>
</comment>
<gene>
    <name evidence="1" type="ORF">CLLU_18480</name>
</gene>
<dbReference type="GO" id="GO:0003934">
    <property type="term" value="F:GTP cyclohydrolase I activity"/>
    <property type="evidence" value="ECO:0007669"/>
    <property type="project" value="UniProtKB-EC"/>
</dbReference>
<dbReference type="Pfam" id="PF03091">
    <property type="entry name" value="CutA1"/>
    <property type="match status" value="1"/>
</dbReference>
<dbReference type="InterPro" id="IPR004323">
    <property type="entry name" value="Ion_tolerance_CutA"/>
</dbReference>
<organism evidence="1 2">
    <name type="scientific">Clostridium luticellarii</name>
    <dbReference type="NCBI Taxonomy" id="1691940"/>
    <lineage>
        <taxon>Bacteria</taxon>
        <taxon>Bacillati</taxon>
        <taxon>Bacillota</taxon>
        <taxon>Clostridia</taxon>
        <taxon>Eubacteriales</taxon>
        <taxon>Clostridiaceae</taxon>
        <taxon>Clostridium</taxon>
    </lineage>
</organism>
<keyword evidence="2" id="KW-1185">Reference proteome</keyword>